<reference evidence="3 4" key="1">
    <citation type="journal article" date="2019" name="Nat. Med.">
        <title>A library of human gut bacterial isolates paired with longitudinal multiomics data enables mechanistic microbiome research.</title>
        <authorList>
            <person name="Poyet M."/>
            <person name="Groussin M."/>
            <person name="Gibbons S.M."/>
            <person name="Avila-Pacheco J."/>
            <person name="Jiang X."/>
            <person name="Kearney S.M."/>
            <person name="Perrotta A.R."/>
            <person name="Berdy B."/>
            <person name="Zhao S."/>
            <person name="Lieberman T.D."/>
            <person name="Swanson P.K."/>
            <person name="Smith M."/>
            <person name="Roesemann S."/>
            <person name="Alexander J.E."/>
            <person name="Rich S.A."/>
            <person name="Livny J."/>
            <person name="Vlamakis H."/>
            <person name="Clish C."/>
            <person name="Bullock K."/>
            <person name="Deik A."/>
            <person name="Scott J."/>
            <person name="Pierce K.A."/>
            <person name="Xavier R.J."/>
            <person name="Alm E.J."/>
        </authorList>
    </citation>
    <scope>NUCLEOTIDE SEQUENCE [LARGE SCALE GENOMIC DNA]</scope>
    <source>
        <strain evidence="3 4">BIOML-A2</strain>
    </source>
</reference>
<dbReference type="HAMAP" id="MF_00274">
    <property type="entry name" value="DNA_YbaB_EbfC"/>
    <property type="match status" value="1"/>
</dbReference>
<evidence type="ECO:0000256" key="2">
    <source>
        <dbReference type="HAMAP-Rule" id="MF_00274"/>
    </source>
</evidence>
<protein>
    <recommendedName>
        <fullName evidence="2">Nucleoid-associated protein GMD42_00460</fullName>
    </recommendedName>
</protein>
<dbReference type="GO" id="GO:0005829">
    <property type="term" value="C:cytosol"/>
    <property type="evidence" value="ECO:0007669"/>
    <property type="project" value="TreeGrafter"/>
</dbReference>
<dbReference type="AlphaFoldDB" id="A0A6I3S415"/>
<keyword evidence="1 2" id="KW-0238">DNA-binding</keyword>
<dbReference type="PANTHER" id="PTHR33449:SF1">
    <property type="entry name" value="NUCLEOID-ASSOCIATED PROTEIN YBAB"/>
    <property type="match status" value="1"/>
</dbReference>
<dbReference type="PANTHER" id="PTHR33449">
    <property type="entry name" value="NUCLEOID-ASSOCIATED PROTEIN YBAB"/>
    <property type="match status" value="1"/>
</dbReference>
<dbReference type="GO" id="GO:0003677">
    <property type="term" value="F:DNA binding"/>
    <property type="evidence" value="ECO:0007669"/>
    <property type="project" value="UniProtKB-UniRule"/>
</dbReference>
<comment type="subcellular location">
    <subcellularLocation>
        <location evidence="2">Cytoplasm</location>
        <location evidence="2">Nucleoid</location>
    </subcellularLocation>
</comment>
<dbReference type="EMBL" id="WNCL01000001">
    <property type="protein sequence ID" value="MTU42120.1"/>
    <property type="molecule type" value="Genomic_DNA"/>
</dbReference>
<dbReference type="InterPro" id="IPR036894">
    <property type="entry name" value="YbaB-like_sf"/>
</dbReference>
<dbReference type="Pfam" id="PF02575">
    <property type="entry name" value="YbaB_DNA_bd"/>
    <property type="match status" value="1"/>
</dbReference>
<comment type="function">
    <text evidence="2">Binds to DNA and alters its conformation. May be involved in regulation of gene expression, nucleoid organization and DNA protection.</text>
</comment>
<evidence type="ECO:0000313" key="4">
    <source>
        <dbReference type="Proteomes" id="UP000462362"/>
    </source>
</evidence>
<comment type="subunit">
    <text evidence="2">Homodimer.</text>
</comment>
<dbReference type="Proteomes" id="UP000462362">
    <property type="component" value="Unassembled WGS sequence"/>
</dbReference>
<dbReference type="PIRSF" id="PIRSF004555">
    <property type="entry name" value="UCP004555"/>
    <property type="match status" value="1"/>
</dbReference>
<comment type="similarity">
    <text evidence="2">Belongs to the YbaB/EbfC family.</text>
</comment>
<proteinExistence type="inferred from homology"/>
<accession>A0A6I3S415</accession>
<dbReference type="GO" id="GO:0043590">
    <property type="term" value="C:bacterial nucleoid"/>
    <property type="evidence" value="ECO:0007669"/>
    <property type="project" value="UniProtKB-UniRule"/>
</dbReference>
<dbReference type="InterPro" id="IPR004401">
    <property type="entry name" value="YbaB/EbfC"/>
</dbReference>
<keyword evidence="2" id="KW-0963">Cytoplasm</keyword>
<dbReference type="NCBIfam" id="TIGR00103">
    <property type="entry name" value="DNA_YbaB_EbfC"/>
    <property type="match status" value="1"/>
</dbReference>
<dbReference type="Gene3D" id="3.30.1310.10">
    <property type="entry name" value="Nucleoid-associated protein YbaB-like domain"/>
    <property type="match status" value="1"/>
</dbReference>
<sequence>MKGFGGMGQMGQMMKQAQMMQMNIQKAQKELETIEVTGEAGNGMVKVTMTCKNVCRRVMIDDSLVGADADREMLEDLLLTAINDASKKVEAETNAKISKATGGMKLPF</sequence>
<evidence type="ECO:0000313" key="3">
    <source>
        <dbReference type="EMBL" id="MTU42120.1"/>
    </source>
</evidence>
<organism evidence="3 4">
    <name type="scientific">Parasutterella excrementihominis</name>
    <dbReference type="NCBI Taxonomy" id="487175"/>
    <lineage>
        <taxon>Bacteria</taxon>
        <taxon>Pseudomonadati</taxon>
        <taxon>Pseudomonadota</taxon>
        <taxon>Betaproteobacteria</taxon>
        <taxon>Burkholderiales</taxon>
        <taxon>Sutterellaceae</taxon>
        <taxon>Parasutterella</taxon>
    </lineage>
</organism>
<dbReference type="SUPFAM" id="SSF82607">
    <property type="entry name" value="YbaB-like"/>
    <property type="match status" value="1"/>
</dbReference>
<evidence type="ECO:0000256" key="1">
    <source>
        <dbReference type="ARBA" id="ARBA00023125"/>
    </source>
</evidence>
<gene>
    <name evidence="3" type="ORF">GMD42_00460</name>
</gene>
<name>A0A6I3S415_9BURK</name>
<comment type="caution">
    <text evidence="3">The sequence shown here is derived from an EMBL/GenBank/DDBJ whole genome shotgun (WGS) entry which is preliminary data.</text>
</comment>